<comment type="function">
    <text evidence="1 12">Catalyzes the condensation of (S)-aspartate-beta-semialdehyde [(S)-ASA] and pyruvate to 4-hydroxy-tetrahydrodipicolinate (HTPA).</text>
</comment>
<comment type="catalytic activity">
    <reaction evidence="11 12">
        <text>L-aspartate 4-semialdehyde + pyruvate = (2S,4S)-4-hydroxy-2,3,4,5-tetrahydrodipicolinate + H2O + H(+)</text>
        <dbReference type="Rhea" id="RHEA:34171"/>
        <dbReference type="ChEBI" id="CHEBI:15361"/>
        <dbReference type="ChEBI" id="CHEBI:15377"/>
        <dbReference type="ChEBI" id="CHEBI:15378"/>
        <dbReference type="ChEBI" id="CHEBI:67139"/>
        <dbReference type="ChEBI" id="CHEBI:537519"/>
        <dbReference type="EC" id="4.3.3.7"/>
    </reaction>
</comment>
<dbReference type="HAMAP" id="MF_00418">
    <property type="entry name" value="DapA"/>
    <property type="match status" value="1"/>
</dbReference>
<dbReference type="InterPro" id="IPR020624">
    <property type="entry name" value="Schiff_base-form_aldolases_CS"/>
</dbReference>
<comment type="pathway">
    <text evidence="2 12">Amino-acid biosynthesis; L-lysine biosynthesis via DAP pathway; (S)-tetrahydrodipicolinate from L-aspartate: step 3/4.</text>
</comment>
<dbReference type="PANTHER" id="PTHR12128:SF66">
    <property type="entry name" value="4-HYDROXY-2-OXOGLUTARATE ALDOLASE, MITOCHONDRIAL"/>
    <property type="match status" value="1"/>
</dbReference>
<accession>A0A2W5N4Q9</accession>
<keyword evidence="9 12" id="KW-0456">Lyase</keyword>
<evidence type="ECO:0000256" key="14">
    <source>
        <dbReference type="PIRSR" id="PIRSR001365-1"/>
    </source>
</evidence>
<evidence type="ECO:0000256" key="13">
    <source>
        <dbReference type="PIRNR" id="PIRNR001365"/>
    </source>
</evidence>
<dbReference type="Proteomes" id="UP000249417">
    <property type="component" value="Unassembled WGS sequence"/>
</dbReference>
<dbReference type="InterPro" id="IPR013785">
    <property type="entry name" value="Aldolase_TIM"/>
</dbReference>
<evidence type="ECO:0000256" key="10">
    <source>
        <dbReference type="ARBA" id="ARBA00023270"/>
    </source>
</evidence>
<evidence type="ECO:0000256" key="4">
    <source>
        <dbReference type="ARBA" id="ARBA00012086"/>
    </source>
</evidence>
<dbReference type="AlphaFoldDB" id="A0A2W5N4Q9"/>
<name>A0A2W5N4Q9_9BACT</name>
<proteinExistence type="inferred from homology"/>
<evidence type="ECO:0000256" key="1">
    <source>
        <dbReference type="ARBA" id="ARBA00003294"/>
    </source>
</evidence>
<evidence type="ECO:0000256" key="5">
    <source>
        <dbReference type="ARBA" id="ARBA00022490"/>
    </source>
</evidence>
<evidence type="ECO:0000256" key="12">
    <source>
        <dbReference type="HAMAP-Rule" id="MF_00418"/>
    </source>
</evidence>
<reference evidence="16 17" key="1">
    <citation type="submission" date="2017-08" db="EMBL/GenBank/DDBJ databases">
        <title>Infants hospitalized years apart are colonized by the same room-sourced microbial strains.</title>
        <authorList>
            <person name="Brooks B."/>
            <person name="Olm M.R."/>
            <person name="Firek B.A."/>
            <person name="Baker R."/>
            <person name="Thomas B.C."/>
            <person name="Morowitz M.J."/>
            <person name="Banfield J.F."/>
        </authorList>
    </citation>
    <scope>NUCLEOTIDE SEQUENCE [LARGE SCALE GENOMIC DNA]</scope>
    <source>
        <strain evidence="16">S2_005_002_R2_29</strain>
    </source>
</reference>
<dbReference type="InterPro" id="IPR020625">
    <property type="entry name" value="Schiff_base-form_aldolases_AS"/>
</dbReference>
<dbReference type="PIRSF" id="PIRSF001365">
    <property type="entry name" value="DHDPS"/>
    <property type="match status" value="1"/>
</dbReference>
<feature type="site" description="Part of a proton relay during catalysis" evidence="12">
    <location>
        <position position="106"/>
    </location>
</feature>
<sequence>MFKGSITALITPFKNGEIDWNAFEKLVEWQIESGTHGLVPVGTTGESPTLSHDEHHQVVQRCIAIAKGRIPVIAGTGSNSTREAISLTEHAQKDGADAALVVTPYYNKPSQDGLHAHFKAIHDATDIPIIIYNIPGRSVIDMSNDTMCKLAELPRIVGVKDATGDLARPLNIKNRLGDSFCQLSGNDDTVTGFLAQGGHGCISVTSNIAPAQCAKLHNAWQAGDLKTMCEMRDLLAPVHKALFCEVSPPPVKYAASLLGLGTDEVRLPLVPASKTARVAVDEAMALAGLISGAPASTLRAHG</sequence>
<evidence type="ECO:0000256" key="3">
    <source>
        <dbReference type="ARBA" id="ARBA00007592"/>
    </source>
</evidence>
<comment type="caution">
    <text evidence="16">The sequence shown here is derived from an EMBL/GenBank/DDBJ whole genome shotgun (WGS) entry which is preliminary data.</text>
</comment>
<dbReference type="GO" id="GO:0009089">
    <property type="term" value="P:lysine biosynthetic process via diaminopimelate"/>
    <property type="evidence" value="ECO:0007669"/>
    <property type="project" value="UniProtKB-UniRule"/>
</dbReference>
<feature type="binding site" evidence="12 15">
    <location>
        <position position="44"/>
    </location>
    <ligand>
        <name>pyruvate</name>
        <dbReference type="ChEBI" id="CHEBI:15361"/>
    </ligand>
</feature>
<dbReference type="EC" id="4.3.3.7" evidence="4 12"/>
<evidence type="ECO:0000256" key="7">
    <source>
        <dbReference type="ARBA" id="ARBA00022915"/>
    </source>
</evidence>
<evidence type="ECO:0000313" key="16">
    <source>
        <dbReference type="EMBL" id="PZQ48442.1"/>
    </source>
</evidence>
<dbReference type="SMART" id="SM01130">
    <property type="entry name" value="DHDPS"/>
    <property type="match status" value="1"/>
</dbReference>
<evidence type="ECO:0000256" key="8">
    <source>
        <dbReference type="ARBA" id="ARBA00023154"/>
    </source>
</evidence>
<dbReference type="CDD" id="cd00950">
    <property type="entry name" value="DHDPS"/>
    <property type="match status" value="1"/>
</dbReference>
<feature type="site" description="Part of a proton relay during catalysis" evidence="12">
    <location>
        <position position="43"/>
    </location>
</feature>
<dbReference type="SUPFAM" id="SSF51569">
    <property type="entry name" value="Aldolase"/>
    <property type="match status" value="1"/>
</dbReference>
<evidence type="ECO:0000256" key="15">
    <source>
        <dbReference type="PIRSR" id="PIRSR001365-2"/>
    </source>
</evidence>
<keyword evidence="6 12" id="KW-0028">Amino-acid biosynthesis</keyword>
<keyword evidence="8 12" id="KW-0457">Lysine biosynthesis</keyword>
<dbReference type="GO" id="GO:0008840">
    <property type="term" value="F:4-hydroxy-tetrahydrodipicolinate synthase activity"/>
    <property type="evidence" value="ECO:0007669"/>
    <property type="project" value="UniProtKB-UniRule"/>
</dbReference>
<gene>
    <name evidence="12" type="primary">dapA</name>
    <name evidence="16" type="ORF">DI551_01430</name>
</gene>
<comment type="similarity">
    <text evidence="3 12 13">Belongs to the DapA family.</text>
</comment>
<dbReference type="Gene3D" id="3.20.20.70">
    <property type="entry name" value="Aldolase class I"/>
    <property type="match status" value="1"/>
</dbReference>
<dbReference type="NCBIfam" id="TIGR00674">
    <property type="entry name" value="dapA"/>
    <property type="match status" value="1"/>
</dbReference>
<comment type="subunit">
    <text evidence="12">Homotetramer; dimer of dimers.</text>
</comment>
<keyword evidence="7 12" id="KW-0220">Diaminopimelate biosynthesis</keyword>
<dbReference type="PROSITE" id="PS00666">
    <property type="entry name" value="DHDPS_2"/>
    <property type="match status" value="1"/>
</dbReference>
<organism evidence="16 17">
    <name type="scientific">Micavibrio aeruginosavorus</name>
    <dbReference type="NCBI Taxonomy" id="349221"/>
    <lineage>
        <taxon>Bacteria</taxon>
        <taxon>Pseudomonadati</taxon>
        <taxon>Bdellovibrionota</taxon>
        <taxon>Bdellovibrionia</taxon>
        <taxon>Bdellovibrionales</taxon>
        <taxon>Pseudobdellovibrionaceae</taxon>
        <taxon>Micavibrio</taxon>
    </lineage>
</organism>
<evidence type="ECO:0000313" key="17">
    <source>
        <dbReference type="Proteomes" id="UP000249417"/>
    </source>
</evidence>
<evidence type="ECO:0000256" key="6">
    <source>
        <dbReference type="ARBA" id="ARBA00022605"/>
    </source>
</evidence>
<dbReference type="PANTHER" id="PTHR12128">
    <property type="entry name" value="DIHYDRODIPICOLINATE SYNTHASE"/>
    <property type="match status" value="1"/>
</dbReference>
<comment type="subcellular location">
    <subcellularLocation>
        <location evidence="12">Cytoplasm</location>
    </subcellularLocation>
</comment>
<feature type="active site" description="Schiff-base intermediate with substrate" evidence="12 14">
    <location>
        <position position="160"/>
    </location>
</feature>
<dbReference type="Pfam" id="PF00701">
    <property type="entry name" value="DHDPS"/>
    <property type="match status" value="1"/>
</dbReference>
<dbReference type="InterPro" id="IPR002220">
    <property type="entry name" value="DapA-like"/>
</dbReference>
<keyword evidence="5 12" id="KW-0963">Cytoplasm</keyword>
<keyword evidence="10 12" id="KW-0704">Schiff base</keyword>
<evidence type="ECO:0000256" key="2">
    <source>
        <dbReference type="ARBA" id="ARBA00005120"/>
    </source>
</evidence>
<dbReference type="GO" id="GO:0019877">
    <property type="term" value="P:diaminopimelate biosynthetic process"/>
    <property type="evidence" value="ECO:0007669"/>
    <property type="project" value="UniProtKB-UniRule"/>
</dbReference>
<dbReference type="PRINTS" id="PR00146">
    <property type="entry name" value="DHPICSNTHASE"/>
</dbReference>
<feature type="active site" description="Proton donor/acceptor" evidence="12 14">
    <location>
        <position position="132"/>
    </location>
</feature>
<evidence type="ECO:0000256" key="9">
    <source>
        <dbReference type="ARBA" id="ARBA00023239"/>
    </source>
</evidence>
<comment type="caution">
    <text evidence="12">Was originally thought to be a dihydrodipicolinate synthase (DHDPS), catalyzing the condensation of (S)-aspartate-beta-semialdehyde [(S)-ASA] and pyruvate to dihydrodipicolinate (DHDP). However, it was shown in E.coli that the product of the enzymatic reaction is not dihydrodipicolinate but in fact (4S)-4-hydroxy-2,3,4,5-tetrahydro-(2S)-dipicolinic acid (HTPA), and that the consecutive dehydration reaction leading to DHDP is not spontaneous but catalyzed by DapB.</text>
</comment>
<dbReference type="GO" id="GO:0005829">
    <property type="term" value="C:cytosol"/>
    <property type="evidence" value="ECO:0007669"/>
    <property type="project" value="TreeGrafter"/>
</dbReference>
<dbReference type="InterPro" id="IPR005263">
    <property type="entry name" value="DapA"/>
</dbReference>
<feature type="binding site" evidence="12 15">
    <location>
        <position position="202"/>
    </location>
    <ligand>
        <name>pyruvate</name>
        <dbReference type="ChEBI" id="CHEBI:15361"/>
    </ligand>
</feature>
<evidence type="ECO:0000256" key="11">
    <source>
        <dbReference type="ARBA" id="ARBA00047836"/>
    </source>
</evidence>
<dbReference type="EMBL" id="QFQB01000005">
    <property type="protein sequence ID" value="PZQ48442.1"/>
    <property type="molecule type" value="Genomic_DNA"/>
</dbReference>
<dbReference type="UniPathway" id="UPA00034">
    <property type="reaction ID" value="UER00017"/>
</dbReference>
<dbReference type="PROSITE" id="PS00665">
    <property type="entry name" value="DHDPS_1"/>
    <property type="match status" value="1"/>
</dbReference>
<protein>
    <recommendedName>
        <fullName evidence="4 12">4-hydroxy-tetrahydrodipicolinate synthase</fullName>
        <shortName evidence="12">HTPA synthase</shortName>
        <ecNumber evidence="4 12">4.3.3.7</ecNumber>
    </recommendedName>
</protein>